<organism evidence="12 13">
    <name type="scientific">Aerococcus kribbianus</name>
    <dbReference type="NCBI Taxonomy" id="2999064"/>
    <lineage>
        <taxon>Bacteria</taxon>
        <taxon>Bacillati</taxon>
        <taxon>Bacillota</taxon>
        <taxon>Bacilli</taxon>
        <taxon>Lactobacillales</taxon>
        <taxon>Aerococcaceae</taxon>
        <taxon>Aerococcus</taxon>
    </lineage>
</organism>
<dbReference type="InterPro" id="IPR002126">
    <property type="entry name" value="Cadherin-like_dom"/>
</dbReference>
<sequence>MVGKNNHKMIQEKMSNKIYKYAIRRLSVGVTSVAIAAGLVFSSQVVVAEAAVNEGVNESTTDLVQVADEPKIEDDADSEVTEAQEAEVTDEVGENQPTYEAQEDDSLALAQTAAKEEIAKLTNLSAADKESFKARIDQASAVETISALVLEAQELDASLAEDKNNEKASTNVASSTTVETNETEQKEKKLPTRNGDKLATDKEQPKNNHESQSFSKSSEKASDERLVTGSKSNDDLIVNQTLEIESNHSDNIAQSQNNGEEDTAPVAKAFKHASPANVNMMVTSRSAQENLTRDSTRDVELENHFDVNGVAESNLRYAGLRYEGINSDHSIQLQITKWSSGSAGWGKDPRYPYAGYTILQFSDPDFYKQINGIRSGNHSWIKEDDGALWKLPITASTVSSGSIGAVNNTPVRITLKNNQTLETLGKASTPISFYSAWINGTDARFPNTIAQESISTGYILANDPYRREEHSTGFTAGPMVGKIIPDVENGTLKSVHTFKPNQNFWQTDYSWVLYVKEMVPKELLPYIDINNITLQASDAVGGPSDQTGYSGQPVPLKIDLATGLVDSSKTPGYGLTSDMTTNAPLNDVRFNLDRDVFYGTLGQSRSYTIYYPLRKDVNLGAFAEQVNDIVRKNNNQLYFRSWLESDYLDDAPVFTYGDNGKPTRQLVGSYVTPYLSVNDTDRDGIVDFIEWANDMNTESVDTDGDGVPDNLELYYHQTDPRNASDYLVIGPQTETLEIAADQANSITGVVDLPVYNNPNPDKSDEVLSKTNLSAGNVLVKLQGYANGQATGKVYEVTTIPFDQLNTGEFKFSIPVDSLTPDTELVLVAYSPNGSNPALGQVIRVVDTLAPIVPVADENAPSRPGYARVTFSAGNHGQFADGSMEKIFDVKTTLTWEDFTSSDYFPEIVANDGFVYSQGSFYPSLPNASNRVSSGTYRAVYAAVDGITDISQNPDHSVLPGTHRVSFRAGEGIAQLDEDKVYMVKDGLELPMSYFPSYTREPGYDKGDWNVETPVITTDTIFTISANPLPNVISQPNDEQKTTLVNEGYEILSLNTDENGFLLINGNYEQSQEYLIKEGTSFGEFKEAIGGIPSVDAKRGYIFEKWVNIANPSESFPSDDALAQMDKSYSYQAQFKRLNKVIKVTDLSQQPLPGYGRIVFEAGKQGEFAEDGSQQIVIDFRYDDSEDDNASWDDINIPVPRVIGNYRFIGYTPEIDTNSLPQSATYIGQYEPLEHIVTSDPSSDPQSQGKYVKLTFDLGEGHFDPEALINGEVQPTYWVLRGISITADQLAQVETHIVSPDEEHYDFTGWQDDLVTPIPTDPSVNSIELKAQYSQRVDQPTINPIKAHQHQVTGQALPGASVEIMRYNDQGQAMGRMVITADNQGNFTLATPQLTEGESFVAKQSVPNMAESLWSDPVIVQAAERSQAPTQLSQLGGIISGQSPSNAIITLVDASGQAITDANGQPLTTQADADGNFTFTLPSDSQDGRQIAAVAQDGDRLVSEPSLPLVIDLLAPSISSIDNQTVVSGNPIDPFVVQTDDSEATISVNGLPKGVTFDPGTGLVKGTPTVEFTDGQEEIAFTVTVTAMDPAGNESKEKFIMTIQRDTDGDGKPDVTDADDDGDGFTDEEEIAAGTDPKDENSMPDTQAPTITAIDNQTVVAGQSIDPFVVQTDDSEAIVSVDGLPEGVTYDPATGLVSGSPSHNFTDEEEVASYDVTVTATDAAGNESSETISITVQRDTDGDGVPDITDTDDDGDGIPDEEEISKGSDPKDADSIPATVITPVTGGEVSNDNQSVVEGQPIDEVTITPENEAAEVSVDEASLPNGLTFNPETKTITGTPAITDWADDEESRELTTEVTITNPDGSSAKETVNITVQRDTDGDGKPDVTDTDDDGDGFTDEEEIAAGTDPKDENSMPDTQAPTITAIDNQTVLAGQSIDPFVVQTDDSEATVSVDGLPEGVTYDPATGLVSGSPSHNFTDEEEVASYDVTVTATDAAGNESSETFSITVQRDTDGDGVPDITDTDDDGDGIPDEEEISKGSDPKDADSIPATVVSPVTGGEVTNDNQSVVEGQPIDEVTITPENEAAEVSVDEASLPNGLTFNPETKTITGTPAITDWADDEESRELTTEVTITNPDGSSAKETVNITVQRDTDGDGKPDVTDTDDDGDGFTDEEEIAAGTDPKDENSMPDTQAPTITAIENQIVVAGDSINPFVVQTDDPEATISVDGLPEGVTYDPATGLVSGKPSHNFTGEEEAASYDVTVTATDAAGNESSETFSITVQRDTDGDGVPDITDTDDDGDGIPDEEEISKGSDPKDADSIPAIVITPVTGGEVSNDNQSVVEGQAIADVTITPENEAAEVLVDEASLPNGLAFNPETKAITGTPAITDWVDDEESRELTTEVTITNPDGSSAKETVNITVQRDTDGDGKPDVTDADDDGDGFTDEEEIAAGTDPKDENSMPDTQAPTITAIDNQTVVAGQSIDPFVVQTDDSEATVSVDGLPEGVTYDPATGLVSGNPSHNFTDEEEVASYDVTVTATDAAGNESSETFSITVQRDTDGDGVPDITDTDDDGDGIPDEEEISKGSDPKDVGSIPMTPLEPGQENNQVPVVSGDVNEVQPDENPQDTGINVDYADEDTTISAKDEDGKFVPVTIDEEGNVIITPGVDVDGPITVIVDDPELDQAITVIVPVEGHKPDHDDNNSDFVDENGDSTVQPSVELVWEDEIIPFETIERENPNLPQGQRRIVQVGQDGLKRTFYEVTTGVDGEVISRVALDYTGDNVAPVAQIIEIGTGTSENGDSTVQPSVELVWEDEIIPFETIERENPNLPQGQRRIVQVGQDGLKRTFYEVTTGVDGEVISRVALDYTGDNVEAIAQIVEVGTKVETPNLDQPIRVEGQVQAVQPNANSQDTGINVINIDEKTKISAHDEDGKALPVMINENGDIFISPGTDVDGPITVIIAHPDLLDGFVAIEMPVNGDESGRDDNTIDEGDDNDSEQISDKQEPQTEPTVEQENVIISETTKQETSNKEEDYVETEEESEKLVKASTLPSTGADSVGLLAGLTALLLGSGFLFAKRREEN</sequence>
<dbReference type="SUPFAM" id="SSF49313">
    <property type="entry name" value="Cadherin-like"/>
    <property type="match status" value="8"/>
</dbReference>
<proteinExistence type="predicted"/>
<feature type="domain" description="G5" evidence="11">
    <location>
        <begin position="2711"/>
        <end position="2795"/>
    </location>
</feature>
<evidence type="ECO:0000256" key="8">
    <source>
        <dbReference type="SAM" id="Phobius"/>
    </source>
</evidence>
<feature type="region of interest" description="Disordered" evidence="7">
    <location>
        <begin position="2149"/>
        <end position="2189"/>
    </location>
</feature>
<dbReference type="Gene3D" id="1.20.5.420">
    <property type="entry name" value="Immunoglobulin FC, subunit C"/>
    <property type="match status" value="1"/>
</dbReference>
<dbReference type="Proteomes" id="UP001146670">
    <property type="component" value="Unassembled WGS sequence"/>
</dbReference>
<accession>A0A9X3FPV0</accession>
<dbReference type="NCBIfam" id="TIGR01167">
    <property type="entry name" value="LPXTG_anchor"/>
    <property type="match status" value="1"/>
</dbReference>
<feature type="compositionally biased region" description="Basic and acidic residues" evidence="7">
    <location>
        <begin position="1763"/>
        <end position="1773"/>
    </location>
</feature>
<feature type="domain" description="Cadherin" evidence="9">
    <location>
        <begin position="2458"/>
        <end position="2566"/>
    </location>
</feature>
<dbReference type="Gene3D" id="2.60.40.10">
    <property type="entry name" value="Immunoglobulins"/>
    <property type="match status" value="9"/>
</dbReference>
<feature type="compositionally biased region" description="Acidic residues" evidence="7">
    <location>
        <begin position="1888"/>
        <end position="1903"/>
    </location>
</feature>
<dbReference type="Pfam" id="PF00746">
    <property type="entry name" value="Gram_pos_anchor"/>
    <property type="match status" value="1"/>
</dbReference>
<dbReference type="SMART" id="SM00089">
    <property type="entry name" value="PKD"/>
    <property type="match status" value="4"/>
</dbReference>
<evidence type="ECO:0000256" key="1">
    <source>
        <dbReference type="ARBA" id="ARBA00004613"/>
    </source>
</evidence>
<dbReference type="InterPro" id="IPR005877">
    <property type="entry name" value="YSIRK_signal_dom"/>
</dbReference>
<feature type="compositionally biased region" description="Acidic residues" evidence="7">
    <location>
        <begin position="1748"/>
        <end position="1762"/>
    </location>
</feature>
<feature type="compositionally biased region" description="Polar residues" evidence="7">
    <location>
        <begin position="167"/>
        <end position="180"/>
    </location>
</feature>
<dbReference type="EMBL" id="JAPRFR010000002">
    <property type="protein sequence ID" value="MCZ0726061.1"/>
    <property type="molecule type" value="Genomic_DNA"/>
</dbReference>
<protein>
    <submittedName>
        <fullName evidence="12">Ig domain-containing protein</fullName>
    </submittedName>
</protein>
<comment type="caution">
    <text evidence="12">The sequence shown here is derived from an EMBL/GenBank/DDBJ whole genome shotgun (WGS) entry which is preliminary data.</text>
</comment>
<feature type="compositionally biased region" description="Basic and acidic residues" evidence="7">
    <location>
        <begin position="2423"/>
        <end position="2433"/>
    </location>
</feature>
<keyword evidence="6" id="KW-0572">Peptidoglycan-anchor</keyword>
<feature type="region of interest" description="Disordered" evidence="7">
    <location>
        <begin position="2976"/>
        <end position="3053"/>
    </location>
</feature>
<feature type="compositionally biased region" description="Basic and acidic residues" evidence="7">
    <location>
        <begin position="183"/>
        <end position="209"/>
    </location>
</feature>
<feature type="domain" description="Cadherin" evidence="9">
    <location>
        <begin position="1912"/>
        <end position="2020"/>
    </location>
</feature>
<reference evidence="12" key="1">
    <citation type="submission" date="2022-12" db="EMBL/GenBank/DDBJ databases">
        <title>Description and comparative metabolic analysis of Aerococcus sp. nov., isolated from the feces of a pig.</title>
        <authorList>
            <person name="Chang Y.-H."/>
        </authorList>
    </citation>
    <scope>NUCLEOTIDE SEQUENCE</scope>
    <source>
        <strain evidence="12">YH-aer222</strain>
    </source>
</reference>
<dbReference type="InterPro" id="IPR059100">
    <property type="entry name" value="TSP3_bac"/>
</dbReference>
<evidence type="ECO:0000256" key="5">
    <source>
        <dbReference type="ARBA" id="ARBA00022837"/>
    </source>
</evidence>
<gene>
    <name evidence="12" type="ORF">OW157_05675</name>
</gene>
<feature type="domain" description="G5" evidence="11">
    <location>
        <begin position="2800"/>
        <end position="2884"/>
    </location>
</feature>
<dbReference type="InterPro" id="IPR018247">
    <property type="entry name" value="EF_Hand_1_Ca_BS"/>
</dbReference>
<feature type="region of interest" description="Disordered" evidence="7">
    <location>
        <begin position="2009"/>
        <end position="2048"/>
    </location>
</feature>
<feature type="compositionally biased region" description="Basic and acidic residues" evidence="7">
    <location>
        <begin position="2036"/>
        <end position="2046"/>
    </location>
</feature>
<feature type="region of interest" description="Disordered" evidence="7">
    <location>
        <begin position="160"/>
        <end position="234"/>
    </location>
</feature>
<feature type="compositionally biased region" description="Acidic residues" evidence="7">
    <location>
        <begin position="2021"/>
        <end position="2035"/>
    </location>
</feature>
<feature type="domain" description="Gram-positive cocci surface proteins LPxTG" evidence="10">
    <location>
        <begin position="3049"/>
        <end position="3081"/>
    </location>
</feature>
<dbReference type="GO" id="GO:0007156">
    <property type="term" value="P:homophilic cell adhesion via plasma membrane adhesion molecules"/>
    <property type="evidence" value="ECO:0007669"/>
    <property type="project" value="InterPro"/>
</dbReference>
<dbReference type="PROSITE" id="PS00018">
    <property type="entry name" value="EF_HAND_1"/>
    <property type="match status" value="1"/>
</dbReference>
<dbReference type="SMART" id="SM01208">
    <property type="entry name" value="G5"/>
    <property type="match status" value="2"/>
</dbReference>
<dbReference type="PROSITE" id="PS51109">
    <property type="entry name" value="G5"/>
    <property type="match status" value="2"/>
</dbReference>
<dbReference type="InterPro" id="IPR013783">
    <property type="entry name" value="Ig-like_fold"/>
</dbReference>
<feature type="region of interest" description="Disordered" evidence="7">
    <location>
        <begin position="2422"/>
        <end position="2462"/>
    </location>
</feature>
<dbReference type="PROSITE" id="PS50268">
    <property type="entry name" value="CADHERIN_2"/>
    <property type="match status" value="4"/>
</dbReference>
<dbReference type="GO" id="GO:0005509">
    <property type="term" value="F:calcium ion binding"/>
    <property type="evidence" value="ECO:0007669"/>
    <property type="project" value="InterPro"/>
</dbReference>
<feature type="region of interest" description="Disordered" evidence="7">
    <location>
        <begin position="2282"/>
        <end position="2320"/>
    </location>
</feature>
<feature type="compositionally biased region" description="Basic and acidic residues" evidence="7">
    <location>
        <begin position="217"/>
        <end position="226"/>
    </location>
</feature>
<evidence type="ECO:0000256" key="4">
    <source>
        <dbReference type="ARBA" id="ARBA00022729"/>
    </source>
</evidence>
<feature type="compositionally biased region" description="Basic and acidic residues" evidence="7">
    <location>
        <begin position="3022"/>
        <end position="3031"/>
    </location>
</feature>
<dbReference type="NCBIfam" id="TIGR01168">
    <property type="entry name" value="YSIRK_signal"/>
    <property type="match status" value="1"/>
</dbReference>
<feature type="region of interest" description="Disordered" evidence="7">
    <location>
        <begin position="1604"/>
        <end position="1643"/>
    </location>
</feature>
<keyword evidence="2" id="KW-0134">Cell wall</keyword>
<dbReference type="Gene3D" id="2.20.230.10">
    <property type="entry name" value="Resuscitation-promoting factor rpfb"/>
    <property type="match status" value="2"/>
</dbReference>
<feature type="compositionally biased region" description="Basic and acidic residues" evidence="7">
    <location>
        <begin position="2150"/>
        <end position="2160"/>
    </location>
</feature>
<feature type="compositionally biased region" description="Basic and acidic residues" evidence="7">
    <location>
        <begin position="1877"/>
        <end position="1887"/>
    </location>
</feature>
<evidence type="ECO:0000313" key="12">
    <source>
        <dbReference type="EMBL" id="MCZ0726061.1"/>
    </source>
</evidence>
<dbReference type="Pfam" id="PF05345">
    <property type="entry name" value="He_PIG"/>
    <property type="match status" value="8"/>
</dbReference>
<dbReference type="Pfam" id="PF04650">
    <property type="entry name" value="YSIRK_signal"/>
    <property type="match status" value="1"/>
</dbReference>
<feature type="compositionally biased region" description="Acidic residues" evidence="7">
    <location>
        <begin position="2567"/>
        <end position="2581"/>
    </location>
</feature>
<keyword evidence="5" id="KW-0106">Calcium</keyword>
<evidence type="ECO:0000256" key="7">
    <source>
        <dbReference type="SAM" id="MobiDB-lite"/>
    </source>
</evidence>
<feature type="compositionally biased region" description="Acidic residues" evidence="7">
    <location>
        <begin position="1615"/>
        <end position="1630"/>
    </location>
</feature>
<evidence type="ECO:0000259" key="11">
    <source>
        <dbReference type="PROSITE" id="PS51109"/>
    </source>
</evidence>
<feature type="compositionally biased region" description="Basic and acidic residues" evidence="7">
    <location>
        <begin position="1604"/>
        <end position="1614"/>
    </location>
</feature>
<keyword evidence="13" id="KW-1185">Reference proteome</keyword>
<feature type="region of interest" description="Disordered" evidence="7">
    <location>
        <begin position="2555"/>
        <end position="2607"/>
    </location>
</feature>
<evidence type="ECO:0000259" key="10">
    <source>
        <dbReference type="PROSITE" id="PS50847"/>
    </source>
</evidence>
<comment type="subcellular location">
    <subcellularLocation>
        <location evidence="1">Secreted</location>
    </subcellularLocation>
</comment>
<dbReference type="InterPro" id="IPR015919">
    <property type="entry name" value="Cadherin-like_sf"/>
</dbReference>
<dbReference type="PROSITE" id="PS50847">
    <property type="entry name" value="GRAM_POS_ANCHORING"/>
    <property type="match status" value="1"/>
</dbReference>
<keyword evidence="3" id="KW-0964">Secreted</keyword>
<keyword evidence="4" id="KW-0732">Signal</keyword>
<keyword evidence="8" id="KW-1133">Transmembrane helix</keyword>
<evidence type="ECO:0000256" key="6">
    <source>
        <dbReference type="ARBA" id="ARBA00023088"/>
    </source>
</evidence>
<feature type="compositionally biased region" description="Acidic residues" evidence="7">
    <location>
        <begin position="2161"/>
        <end position="2176"/>
    </location>
</feature>
<dbReference type="InterPro" id="IPR011098">
    <property type="entry name" value="G5_dom"/>
</dbReference>
<evidence type="ECO:0000259" key="9">
    <source>
        <dbReference type="PROSITE" id="PS50268"/>
    </source>
</evidence>
<feature type="domain" description="Cadherin" evidence="9">
    <location>
        <begin position="2185"/>
        <end position="2293"/>
    </location>
</feature>
<feature type="region of interest" description="Disordered" evidence="7">
    <location>
        <begin position="1876"/>
        <end position="1916"/>
    </location>
</feature>
<feature type="compositionally biased region" description="Acidic residues" evidence="7">
    <location>
        <begin position="2434"/>
        <end position="2449"/>
    </location>
</feature>
<evidence type="ECO:0000313" key="13">
    <source>
        <dbReference type="Proteomes" id="UP001146670"/>
    </source>
</evidence>
<feature type="domain" description="Cadherin" evidence="9">
    <location>
        <begin position="1639"/>
        <end position="1747"/>
    </location>
</feature>
<evidence type="ECO:0000256" key="2">
    <source>
        <dbReference type="ARBA" id="ARBA00022512"/>
    </source>
</evidence>
<feature type="region of interest" description="Disordered" evidence="7">
    <location>
        <begin position="85"/>
        <end position="105"/>
    </location>
</feature>
<keyword evidence="8" id="KW-0472">Membrane</keyword>
<dbReference type="InterPro" id="IPR019931">
    <property type="entry name" value="LPXTG_anchor"/>
</dbReference>
<feature type="compositionally biased region" description="Acidic residues" evidence="7">
    <location>
        <begin position="2294"/>
        <end position="2308"/>
    </location>
</feature>
<feature type="compositionally biased region" description="Basic and acidic residues" evidence="7">
    <location>
        <begin position="2309"/>
        <end position="2319"/>
    </location>
</feature>
<name>A0A9X3FPV0_9LACT</name>
<dbReference type="InterPro" id="IPR002988">
    <property type="entry name" value="GA_module"/>
</dbReference>
<dbReference type="Pfam" id="PF07501">
    <property type="entry name" value="G5"/>
    <property type="match status" value="2"/>
</dbReference>
<dbReference type="RefSeq" id="WP_268752781.1">
    <property type="nucleotide sequence ID" value="NZ_JAPRFR010000002.1"/>
</dbReference>
<feature type="region of interest" description="Disordered" evidence="7">
    <location>
        <begin position="1736"/>
        <end position="1776"/>
    </location>
</feature>
<feature type="transmembrane region" description="Helical" evidence="8">
    <location>
        <begin position="3057"/>
        <end position="3075"/>
    </location>
</feature>
<dbReference type="Pfam" id="PF18884">
    <property type="entry name" value="TSP3_bac"/>
    <property type="match status" value="9"/>
</dbReference>
<dbReference type="InterPro" id="IPR022409">
    <property type="entry name" value="PKD/Chitinase_dom"/>
</dbReference>
<feature type="compositionally biased region" description="Acidic residues" evidence="7">
    <location>
        <begin position="2987"/>
        <end position="2998"/>
    </location>
</feature>
<evidence type="ECO:0000256" key="3">
    <source>
        <dbReference type="ARBA" id="ARBA00022525"/>
    </source>
</evidence>
<dbReference type="GO" id="GO:0016020">
    <property type="term" value="C:membrane"/>
    <property type="evidence" value="ECO:0007669"/>
    <property type="project" value="InterPro"/>
</dbReference>
<dbReference type="Pfam" id="PF01468">
    <property type="entry name" value="GA"/>
    <property type="match status" value="1"/>
</dbReference>
<keyword evidence="8" id="KW-0812">Transmembrane</keyword>